<dbReference type="GeneID" id="8860707"/>
<feature type="compositionally biased region" description="Acidic residues" evidence="1">
    <location>
        <begin position="72"/>
        <end position="116"/>
    </location>
</feature>
<evidence type="ECO:0000256" key="1">
    <source>
        <dbReference type="SAM" id="MobiDB-lite"/>
    </source>
</evidence>
<dbReference type="EMBL" id="GG738985">
    <property type="protein sequence ID" value="EFC35921.1"/>
    <property type="molecule type" value="Genomic_DNA"/>
</dbReference>
<dbReference type="Proteomes" id="UP000006671">
    <property type="component" value="Unassembled WGS sequence"/>
</dbReference>
<name>D2W4T7_NAEGR</name>
<feature type="region of interest" description="Disordered" evidence="1">
    <location>
        <begin position="69"/>
        <end position="116"/>
    </location>
</feature>
<protein>
    <submittedName>
        <fullName evidence="2">Predicted protein</fullName>
    </submittedName>
</protein>
<evidence type="ECO:0000313" key="3">
    <source>
        <dbReference type="Proteomes" id="UP000006671"/>
    </source>
</evidence>
<reference evidence="2 3" key="1">
    <citation type="journal article" date="2010" name="Cell">
        <title>The genome of Naegleria gruberi illuminates early eukaryotic versatility.</title>
        <authorList>
            <person name="Fritz-Laylin L.K."/>
            <person name="Prochnik S.E."/>
            <person name="Ginger M.L."/>
            <person name="Dacks J.B."/>
            <person name="Carpenter M.L."/>
            <person name="Field M.C."/>
            <person name="Kuo A."/>
            <person name="Paredez A."/>
            <person name="Chapman J."/>
            <person name="Pham J."/>
            <person name="Shu S."/>
            <person name="Neupane R."/>
            <person name="Cipriano M."/>
            <person name="Mancuso J."/>
            <person name="Tu H."/>
            <person name="Salamov A."/>
            <person name="Lindquist E."/>
            <person name="Shapiro H."/>
            <person name="Lucas S."/>
            <person name="Grigoriev I.V."/>
            <person name="Cande W.Z."/>
            <person name="Fulton C."/>
            <person name="Rokhsar D.S."/>
            <person name="Dawson S.C."/>
        </authorList>
    </citation>
    <scope>NUCLEOTIDE SEQUENCE [LARGE SCALE GENOMIC DNA]</scope>
    <source>
        <strain evidence="2 3">NEG-M</strain>
    </source>
</reference>
<evidence type="ECO:0000313" key="2">
    <source>
        <dbReference type="EMBL" id="EFC35921.1"/>
    </source>
</evidence>
<dbReference type="RefSeq" id="XP_002668665.1">
    <property type="nucleotide sequence ID" value="XM_002668619.1"/>
</dbReference>
<keyword evidence="3" id="KW-1185">Reference proteome</keyword>
<dbReference type="VEuPathDB" id="AmoebaDB:NAEGRDRAFT_54675"/>
<organism evidence="3">
    <name type="scientific">Naegleria gruberi</name>
    <name type="common">Amoeba</name>
    <dbReference type="NCBI Taxonomy" id="5762"/>
    <lineage>
        <taxon>Eukaryota</taxon>
        <taxon>Discoba</taxon>
        <taxon>Heterolobosea</taxon>
        <taxon>Tetramitia</taxon>
        <taxon>Eutetramitia</taxon>
        <taxon>Vahlkampfiidae</taxon>
        <taxon>Naegleria</taxon>
    </lineage>
</organism>
<dbReference type="AlphaFoldDB" id="D2W4T7"/>
<dbReference type="KEGG" id="ngr:NAEGRDRAFT_54675"/>
<accession>D2W4T7</accession>
<sequence length="116" mass="13601">MDEHFSIIPSDKQYRIPKDTLKSRSHRTSLPRDLYLEIKQAIDTHLRIASDYSNKITKYLDKKYKDQVVADNADEEEEEVADRMVEEEEENTEEPAEEEEATDDGNEVEEDSEEGY</sequence>
<dbReference type="InParanoid" id="D2W4T7"/>
<proteinExistence type="predicted"/>
<gene>
    <name evidence="2" type="ORF">NAEGRDRAFT_54675</name>
</gene>